<protein>
    <recommendedName>
        <fullName evidence="11">Metalloendopeptidase</fullName>
        <ecNumber evidence="11">3.4.24.-</ecNumber>
    </recommendedName>
</protein>
<evidence type="ECO:0000256" key="2">
    <source>
        <dbReference type="ARBA" id="ARBA00022670"/>
    </source>
</evidence>
<feature type="active site" evidence="10">
    <location>
        <position position="341"/>
    </location>
</feature>
<keyword evidence="5 10" id="KW-0862">Zinc</keyword>
<evidence type="ECO:0000256" key="7">
    <source>
        <dbReference type="ARBA" id="ARBA00023157"/>
    </source>
</evidence>
<feature type="region of interest" description="Disordered" evidence="12">
    <location>
        <begin position="20"/>
        <end position="133"/>
    </location>
</feature>
<evidence type="ECO:0000259" key="13">
    <source>
        <dbReference type="PROSITE" id="PS01180"/>
    </source>
</evidence>
<feature type="compositionally biased region" description="Gly residues" evidence="12">
    <location>
        <begin position="20"/>
        <end position="55"/>
    </location>
</feature>
<evidence type="ECO:0000256" key="11">
    <source>
        <dbReference type="RuleBase" id="RU361183"/>
    </source>
</evidence>
<keyword evidence="8" id="KW-0325">Glycoprotein</keyword>
<dbReference type="InterPro" id="IPR000859">
    <property type="entry name" value="CUB_dom"/>
</dbReference>
<evidence type="ECO:0000256" key="9">
    <source>
        <dbReference type="PROSITE-ProRule" id="PRU00059"/>
    </source>
</evidence>
<dbReference type="AlphaFoldDB" id="A0AAN4Z766"/>
<organism evidence="15 16">
    <name type="scientific">Pristionchus mayeri</name>
    <dbReference type="NCBI Taxonomy" id="1317129"/>
    <lineage>
        <taxon>Eukaryota</taxon>
        <taxon>Metazoa</taxon>
        <taxon>Ecdysozoa</taxon>
        <taxon>Nematoda</taxon>
        <taxon>Chromadorea</taxon>
        <taxon>Rhabditida</taxon>
        <taxon>Rhabditina</taxon>
        <taxon>Diplogasteromorpha</taxon>
        <taxon>Diplogasteroidea</taxon>
        <taxon>Neodiplogasteridae</taxon>
        <taxon>Pristionchus</taxon>
    </lineage>
</organism>
<evidence type="ECO:0000313" key="16">
    <source>
        <dbReference type="Proteomes" id="UP001328107"/>
    </source>
</evidence>
<evidence type="ECO:0000256" key="10">
    <source>
        <dbReference type="PROSITE-ProRule" id="PRU01211"/>
    </source>
</evidence>
<comment type="caution">
    <text evidence="9">Lacks conserved residue(s) required for the propagation of feature annotation.</text>
</comment>
<dbReference type="InterPro" id="IPR024079">
    <property type="entry name" value="MetalloPept_cat_dom_sf"/>
</dbReference>
<feature type="non-terminal residue" evidence="15">
    <location>
        <position position="1"/>
    </location>
</feature>
<dbReference type="SUPFAM" id="SSF101447">
    <property type="entry name" value="Formin homology 2 domain (FH2 domain)"/>
    <property type="match status" value="1"/>
</dbReference>
<keyword evidence="4 10" id="KW-0378">Hydrolase</keyword>
<comment type="cofactor">
    <cofactor evidence="10 11">
        <name>Zn(2+)</name>
        <dbReference type="ChEBI" id="CHEBI:29105"/>
    </cofactor>
    <text evidence="10 11">Binds 1 zinc ion per subunit.</text>
</comment>
<dbReference type="InterPro" id="IPR001506">
    <property type="entry name" value="Peptidase_M12A"/>
</dbReference>
<dbReference type="PRINTS" id="PR00480">
    <property type="entry name" value="ASTACIN"/>
</dbReference>
<dbReference type="InterPro" id="IPR006026">
    <property type="entry name" value="Peptidase_Metallo"/>
</dbReference>
<keyword evidence="3 10" id="KW-0479">Metal-binding</keyword>
<keyword evidence="16" id="KW-1185">Reference proteome</keyword>
<keyword evidence="1" id="KW-0245">EGF-like domain</keyword>
<feature type="non-terminal residue" evidence="15">
    <location>
        <position position="644"/>
    </location>
</feature>
<dbReference type="EC" id="3.4.24.-" evidence="11"/>
<dbReference type="EMBL" id="BTRK01000001">
    <property type="protein sequence ID" value="GMR33193.1"/>
    <property type="molecule type" value="Genomic_DNA"/>
</dbReference>
<dbReference type="SUPFAM" id="SSF49854">
    <property type="entry name" value="Spermadhesin, CUB domain"/>
    <property type="match status" value="1"/>
</dbReference>
<feature type="binding site" evidence="10">
    <location>
        <position position="350"/>
    </location>
    <ligand>
        <name>Zn(2+)</name>
        <dbReference type="ChEBI" id="CHEBI:29105"/>
        <note>catalytic</note>
    </ligand>
</feature>
<dbReference type="GO" id="GO:0008270">
    <property type="term" value="F:zinc ion binding"/>
    <property type="evidence" value="ECO:0007669"/>
    <property type="project" value="UniProtKB-UniRule"/>
</dbReference>
<dbReference type="CDD" id="cd04280">
    <property type="entry name" value="ZnMc_astacin_like"/>
    <property type="match status" value="1"/>
</dbReference>
<dbReference type="Proteomes" id="UP001328107">
    <property type="component" value="Unassembled WGS sequence"/>
</dbReference>
<dbReference type="PANTHER" id="PTHR10127">
    <property type="entry name" value="DISCOIDIN, CUB, EGF, LAMININ , AND ZINC METALLOPROTEASE DOMAIN CONTAINING"/>
    <property type="match status" value="1"/>
</dbReference>
<keyword evidence="7" id="KW-1015">Disulfide bond</keyword>
<dbReference type="SMART" id="SM00042">
    <property type="entry name" value="CUB"/>
    <property type="match status" value="1"/>
</dbReference>
<dbReference type="PROSITE" id="PS50092">
    <property type="entry name" value="TSP1"/>
    <property type="match status" value="1"/>
</dbReference>
<accession>A0AAN4Z766</accession>
<dbReference type="Gene3D" id="3.40.390.10">
    <property type="entry name" value="Collagenase (Catalytic Domain)"/>
    <property type="match status" value="1"/>
</dbReference>
<dbReference type="PROSITE" id="PS51864">
    <property type="entry name" value="ASTACIN"/>
    <property type="match status" value="1"/>
</dbReference>
<dbReference type="FunFam" id="3.40.390.10:FF:000028">
    <property type="entry name" value="Zinc metalloproteinase"/>
    <property type="match status" value="1"/>
</dbReference>
<dbReference type="SUPFAM" id="SSF55486">
    <property type="entry name" value="Metalloproteases ('zincins'), catalytic domain"/>
    <property type="match status" value="1"/>
</dbReference>
<dbReference type="SMART" id="SM00235">
    <property type="entry name" value="ZnMc"/>
    <property type="match status" value="1"/>
</dbReference>
<keyword evidence="6 10" id="KW-0482">Metalloprotease</keyword>
<proteinExistence type="predicted"/>
<dbReference type="Pfam" id="PF01400">
    <property type="entry name" value="Astacin"/>
    <property type="match status" value="1"/>
</dbReference>
<evidence type="ECO:0000256" key="12">
    <source>
        <dbReference type="SAM" id="MobiDB-lite"/>
    </source>
</evidence>
<dbReference type="PROSITE" id="PS01180">
    <property type="entry name" value="CUB"/>
    <property type="match status" value="1"/>
</dbReference>
<keyword evidence="2 10" id="KW-0645">Protease</keyword>
<evidence type="ECO:0000256" key="1">
    <source>
        <dbReference type="ARBA" id="ARBA00022536"/>
    </source>
</evidence>
<gene>
    <name evidence="15" type="ORF">PMAYCL1PPCAC_03388</name>
</gene>
<dbReference type="InterPro" id="IPR000884">
    <property type="entry name" value="TSP1_rpt"/>
</dbReference>
<feature type="domain" description="CUB" evidence="13">
    <location>
        <begin position="477"/>
        <end position="588"/>
    </location>
</feature>
<dbReference type="GO" id="GO:0018996">
    <property type="term" value="P:molting cycle, collagen and cuticulin-based cuticle"/>
    <property type="evidence" value="ECO:0007669"/>
    <property type="project" value="UniProtKB-ARBA"/>
</dbReference>
<sequence length="644" mass="70904">IALLLISMAVAQPPPDFDMIGGGPMGPRGFGPRGFGPGPGPGFGGPRGFGPRGFGGPPPPWARRGPRPPWARGPPPPWRRPPPMDDSRSIPPPDYDQSEEQPERRPPPPPPPPRPPPPPPPEPSNPLGGILDVGPGNPLAPILNVVNQVVHEVTSIVTAPHLKKMVLSIEKWTSAFQKPGQTYSDVLNVLDGFYKQQGGNNWDMNKVELVEGPAGTELGPNKRVAGALFEIDMILTVAQARRIAAGRRRRMLVARAAQRWPTTINYKFNENDAEWRARISQTLRAFENNTCLRFREQSNPSGDYMLFARGDGCMSSLGRLGGAQMISIGYGCEQMGIIAHEVSHALGFWHEHSRPDRDQYIRVNGANMAQGTQGQFVKRSVQDADTQGLPFDYASVMHYAANSYARTSLLFTLEPRDVLYRSTIGSRSEPSFLDYKHINKLYCARTCSPLSCQNGGYVDPNNCGVCKCPMGLGGRLCDRVQESVCGMELIAAPYWRNISYSGSSRCYWRVKAPSRTQHVEFELTHVWFTCSPSCNEYVELKWHDDLSLAGGRLCCRPEGGLRVTESDTLVVIAKAMRSSQFTLRYRVKGGTTTCREVAWSTVPPPENIIDVPSDDPGTWTGWSEWGGCSEGCGACGRKLRTRTC</sequence>
<feature type="binding site" evidence="10">
    <location>
        <position position="340"/>
    </location>
    <ligand>
        <name>Zn(2+)</name>
        <dbReference type="ChEBI" id="CHEBI:29105"/>
        <note>catalytic</note>
    </ligand>
</feature>
<name>A0AAN4Z766_9BILA</name>
<comment type="caution">
    <text evidence="15">The sequence shown here is derived from an EMBL/GenBank/DDBJ whole genome shotgun (WGS) entry which is preliminary data.</text>
</comment>
<dbReference type="PANTHER" id="PTHR10127:SF823">
    <property type="entry name" value="ZINC METALLOPROTEINASE NAS-33"/>
    <property type="match status" value="1"/>
</dbReference>
<evidence type="ECO:0000256" key="8">
    <source>
        <dbReference type="ARBA" id="ARBA00023180"/>
    </source>
</evidence>
<feature type="compositionally biased region" description="Pro residues" evidence="12">
    <location>
        <begin position="56"/>
        <end position="81"/>
    </location>
</feature>
<reference evidence="16" key="1">
    <citation type="submission" date="2022-10" db="EMBL/GenBank/DDBJ databases">
        <title>Genome assembly of Pristionchus species.</title>
        <authorList>
            <person name="Yoshida K."/>
            <person name="Sommer R.J."/>
        </authorList>
    </citation>
    <scope>NUCLEOTIDE SEQUENCE [LARGE SCALE GENOMIC DNA]</scope>
    <source>
        <strain evidence="16">RS5460</strain>
    </source>
</reference>
<dbReference type="GO" id="GO:0006508">
    <property type="term" value="P:proteolysis"/>
    <property type="evidence" value="ECO:0007669"/>
    <property type="project" value="UniProtKB-KW"/>
</dbReference>
<feature type="domain" description="Peptidase M12A" evidence="14">
    <location>
        <begin position="249"/>
        <end position="448"/>
    </location>
</feature>
<dbReference type="InterPro" id="IPR035914">
    <property type="entry name" value="Sperma_CUB_dom_sf"/>
</dbReference>
<feature type="binding site" evidence="10">
    <location>
        <position position="344"/>
    </location>
    <ligand>
        <name>Zn(2+)</name>
        <dbReference type="ChEBI" id="CHEBI:29105"/>
        <note>catalytic</note>
    </ligand>
</feature>
<evidence type="ECO:0000256" key="5">
    <source>
        <dbReference type="ARBA" id="ARBA00022833"/>
    </source>
</evidence>
<evidence type="ECO:0000256" key="3">
    <source>
        <dbReference type="ARBA" id="ARBA00022723"/>
    </source>
</evidence>
<evidence type="ECO:0000256" key="6">
    <source>
        <dbReference type="ARBA" id="ARBA00023049"/>
    </source>
</evidence>
<dbReference type="GO" id="GO:0004222">
    <property type="term" value="F:metalloendopeptidase activity"/>
    <property type="evidence" value="ECO:0007669"/>
    <property type="project" value="UniProtKB-UniRule"/>
</dbReference>
<evidence type="ECO:0000256" key="4">
    <source>
        <dbReference type="ARBA" id="ARBA00022801"/>
    </source>
</evidence>
<evidence type="ECO:0000313" key="15">
    <source>
        <dbReference type="EMBL" id="GMR33193.1"/>
    </source>
</evidence>
<evidence type="ECO:0000259" key="14">
    <source>
        <dbReference type="PROSITE" id="PS51864"/>
    </source>
</evidence>
<feature type="compositionally biased region" description="Pro residues" evidence="12">
    <location>
        <begin position="107"/>
        <end position="124"/>
    </location>
</feature>
<dbReference type="InterPro" id="IPR034035">
    <property type="entry name" value="Astacin-like_dom"/>
</dbReference>